<name>A0A6J4LDL2_9ACTN</name>
<keyword evidence="2" id="KW-0560">Oxidoreductase</keyword>
<accession>A0A6J4LDL2</accession>
<feature type="compositionally biased region" description="Basic residues" evidence="1">
    <location>
        <begin position="76"/>
        <end position="85"/>
    </location>
</feature>
<feature type="non-terminal residue" evidence="2">
    <location>
        <position position="1"/>
    </location>
</feature>
<proteinExistence type="predicted"/>
<reference evidence="2" key="1">
    <citation type="submission" date="2020-02" db="EMBL/GenBank/DDBJ databases">
        <authorList>
            <person name="Meier V. D."/>
        </authorList>
    </citation>
    <scope>NUCLEOTIDE SEQUENCE</scope>
    <source>
        <strain evidence="2">AVDCRST_MAG48</strain>
    </source>
</reference>
<feature type="compositionally biased region" description="Basic residues" evidence="1">
    <location>
        <begin position="27"/>
        <end position="38"/>
    </location>
</feature>
<dbReference type="EMBL" id="CADCTS010000437">
    <property type="protein sequence ID" value="CAA9329826.1"/>
    <property type="molecule type" value="Genomic_DNA"/>
</dbReference>
<dbReference type="AlphaFoldDB" id="A0A6J4LDL2"/>
<evidence type="ECO:0000313" key="2">
    <source>
        <dbReference type="EMBL" id="CAA9329826.1"/>
    </source>
</evidence>
<sequence length="113" mass="13039">DYRPRPARPAPARPRPAPQDAQDQGRQGRRRRRRPRQRAVHDHDADLRHQRHAAADRRADRDRLRHRPGGGAQPGRRGRAAGHRRQVPDPGDRRHPLPAQVRLRGHRRGLRGG</sequence>
<organism evidence="2">
    <name type="scientific">uncultured Friedmanniella sp</name>
    <dbReference type="NCBI Taxonomy" id="335381"/>
    <lineage>
        <taxon>Bacteria</taxon>
        <taxon>Bacillati</taxon>
        <taxon>Actinomycetota</taxon>
        <taxon>Actinomycetes</taxon>
        <taxon>Propionibacteriales</taxon>
        <taxon>Nocardioidaceae</taxon>
        <taxon>Friedmanniella</taxon>
        <taxon>environmental samples</taxon>
    </lineage>
</organism>
<feature type="compositionally biased region" description="Basic and acidic residues" evidence="1">
    <location>
        <begin position="39"/>
        <end position="63"/>
    </location>
</feature>
<protein>
    <submittedName>
        <fullName evidence="2">(E)-4-hydroxy-3-methylbut-2-enyl-diphosphate synthase (Flavodoxin)</fullName>
        <ecNumber evidence="2">1.17.7.3</ecNumber>
    </submittedName>
</protein>
<evidence type="ECO:0000256" key="1">
    <source>
        <dbReference type="SAM" id="MobiDB-lite"/>
    </source>
</evidence>
<feature type="compositionally biased region" description="Basic residues" evidence="1">
    <location>
        <begin position="103"/>
        <end position="113"/>
    </location>
</feature>
<dbReference type="GO" id="GO:0141197">
    <property type="term" value="F:4-hydroxy-3-methylbut-2-enyl-diphosphate synthase activity (flavodoxin)"/>
    <property type="evidence" value="ECO:0007669"/>
    <property type="project" value="UniProtKB-EC"/>
</dbReference>
<feature type="non-terminal residue" evidence="2">
    <location>
        <position position="113"/>
    </location>
</feature>
<feature type="region of interest" description="Disordered" evidence="1">
    <location>
        <begin position="1"/>
        <end position="113"/>
    </location>
</feature>
<feature type="compositionally biased region" description="Basic and acidic residues" evidence="1">
    <location>
        <begin position="86"/>
        <end position="95"/>
    </location>
</feature>
<feature type="compositionally biased region" description="Pro residues" evidence="1">
    <location>
        <begin position="7"/>
        <end position="17"/>
    </location>
</feature>
<dbReference type="EC" id="1.17.7.3" evidence="2"/>
<gene>
    <name evidence="2" type="ORF">AVDCRST_MAG48-3083</name>
</gene>